<dbReference type="Proteomes" id="UP000829447">
    <property type="component" value="Linkage Group LG11"/>
</dbReference>
<evidence type="ECO:0000313" key="1">
    <source>
        <dbReference type="EMBL" id="MCI4383768.1"/>
    </source>
</evidence>
<gene>
    <name evidence="1" type="ORF">PGIGA_G00030430</name>
</gene>
<reference evidence="1 2" key="1">
    <citation type="journal article" date="2022" name="bioRxiv">
        <title>An ancient truncated duplication of the anti-Mullerian hormone receptor type 2 gene is a potential conserved master sex determinant in the Pangasiidae catfish family.</title>
        <authorList>
            <person name="Wen M."/>
            <person name="Pan Q."/>
            <person name="Jouanno E."/>
            <person name="Montfort J."/>
            <person name="Zahm M."/>
            <person name="Cabau C."/>
            <person name="Klopp C."/>
            <person name="Iampietro C."/>
            <person name="Roques C."/>
            <person name="Bouchez O."/>
            <person name="Castinel A."/>
            <person name="Donnadieu C."/>
            <person name="Parrinello H."/>
            <person name="Poncet C."/>
            <person name="Belmonte E."/>
            <person name="Gautier V."/>
            <person name="Avarre J.-C."/>
            <person name="Dugue R."/>
            <person name="Gustiano R."/>
            <person name="Ha T.T.T."/>
            <person name="Campet M."/>
            <person name="Sriphairoj K."/>
            <person name="Ribolli J."/>
            <person name="de Almeida F.L."/>
            <person name="Desvignes T."/>
            <person name="Postlethwait J.H."/>
            <person name="Bucao C.F."/>
            <person name="Robinson-Rechavi M."/>
            <person name="Bobe J."/>
            <person name="Herpin A."/>
            <person name="Guiguen Y."/>
        </authorList>
    </citation>
    <scope>NUCLEOTIDE SEQUENCE [LARGE SCALE GENOMIC DNA]</scope>
    <source>
        <strain evidence="1">YG-Dec2019</strain>
    </source>
</reference>
<evidence type="ECO:0000313" key="2">
    <source>
        <dbReference type="Proteomes" id="UP000829447"/>
    </source>
</evidence>
<name>A0ACC5WXF8_PANGG</name>
<sequence length="380" mass="41832">MCEFPLKTYSYSCDCSQNGFSDLHCEVPHPPCWSQPCFNHALCHEEGNNYTCKCLPGFEGNHCELDVNECGSSPCVNGATCIERSWKAHYGFETLLPEHYDPRHAGGYVCRCPPGFTGTLCEEDIDDCASVPCHNGGSCRDSINSYICICSPGYTGVQCSMSTVFSFKSAGNHLSFQSVLVDAEALWNVTLSFRTELKNTVLFRRRSKEAILILELLEGRLQASLNLGKEASVDGASWVLELPKEVADGDWHTVEVALAKGRLLLLLHKQCQGENCGAEAQLKIDSITWESSVHTIVIGSHAEGENSGSFIGCMRDLFVDSQLIIPEEWLNAIVVNITLGCNRCLDNPCKNQATCVTLGQSYQCKCQRPYEGHDCTEGNL</sequence>
<accession>A0ACC5WXF8</accession>
<dbReference type="EMBL" id="CM040464">
    <property type="protein sequence ID" value="MCI4383768.1"/>
    <property type="molecule type" value="Genomic_DNA"/>
</dbReference>
<keyword evidence="2" id="KW-1185">Reference proteome</keyword>
<comment type="caution">
    <text evidence="1">The sequence shown here is derived from an EMBL/GenBank/DDBJ whole genome shotgun (WGS) entry which is preliminary data.</text>
</comment>
<protein>
    <submittedName>
        <fullName evidence="1">Uncharacterized protein</fullName>
    </submittedName>
</protein>
<proteinExistence type="predicted"/>
<organism evidence="1 2">
    <name type="scientific">Pangasianodon gigas</name>
    <name type="common">Mekong giant catfish</name>
    <name type="synonym">Pangasius gigas</name>
    <dbReference type="NCBI Taxonomy" id="30993"/>
    <lineage>
        <taxon>Eukaryota</taxon>
        <taxon>Metazoa</taxon>
        <taxon>Chordata</taxon>
        <taxon>Craniata</taxon>
        <taxon>Vertebrata</taxon>
        <taxon>Euteleostomi</taxon>
        <taxon>Actinopterygii</taxon>
        <taxon>Neopterygii</taxon>
        <taxon>Teleostei</taxon>
        <taxon>Ostariophysi</taxon>
        <taxon>Siluriformes</taxon>
        <taxon>Pangasiidae</taxon>
        <taxon>Pangasianodon</taxon>
    </lineage>
</organism>